<reference evidence="1 2" key="1">
    <citation type="submission" date="2018-04" db="EMBL/GenBank/DDBJ databases">
        <title>Flavobacterium sp. nov., isolated from glacier ice.</title>
        <authorList>
            <person name="Liu Q."/>
            <person name="Xin Y.-H."/>
        </authorList>
    </citation>
    <scope>NUCLEOTIDE SEQUENCE [LARGE SCALE GENOMIC DNA]</scope>
    <source>
        <strain evidence="1 2">RB1R5</strain>
    </source>
</reference>
<keyword evidence="2" id="KW-1185">Reference proteome</keyword>
<proteinExistence type="predicted"/>
<dbReference type="NCBIfam" id="NF033708">
    <property type="entry name" value="T9SS_Cterm_ChiA"/>
    <property type="match status" value="1"/>
</dbReference>
<dbReference type="RefSeq" id="WP_116725901.1">
    <property type="nucleotide sequence ID" value="NZ_QCZI01000024.1"/>
</dbReference>
<dbReference type="Proteomes" id="UP000245449">
    <property type="component" value="Unassembled WGS sequence"/>
</dbReference>
<accession>A0A2U1JG96</accession>
<organism evidence="1 2">
    <name type="scientific">Flavobacterium psychrotolerans</name>
    <dbReference type="NCBI Taxonomy" id="2169410"/>
    <lineage>
        <taxon>Bacteria</taxon>
        <taxon>Pseudomonadati</taxon>
        <taxon>Bacteroidota</taxon>
        <taxon>Flavobacteriia</taxon>
        <taxon>Flavobacteriales</taxon>
        <taxon>Flavobacteriaceae</taxon>
        <taxon>Flavobacterium</taxon>
    </lineage>
</organism>
<evidence type="ECO:0000313" key="1">
    <source>
        <dbReference type="EMBL" id="PWA03958.1"/>
    </source>
</evidence>
<comment type="caution">
    <text evidence="1">The sequence shown here is derived from an EMBL/GenBank/DDBJ whole genome shotgun (WGS) entry which is preliminary data.</text>
</comment>
<dbReference type="AlphaFoldDB" id="A0A2U1JG96"/>
<gene>
    <name evidence="1" type="ORF">DB895_13530</name>
</gene>
<dbReference type="OrthoDB" id="1652165at2"/>
<evidence type="ECO:0000313" key="2">
    <source>
        <dbReference type="Proteomes" id="UP000245449"/>
    </source>
</evidence>
<dbReference type="EMBL" id="QCZI01000024">
    <property type="protein sequence ID" value="PWA03958.1"/>
    <property type="molecule type" value="Genomic_DNA"/>
</dbReference>
<protein>
    <recommendedName>
        <fullName evidence="3">T9SS C-terminal target domain-containing protein</fullName>
    </recommendedName>
</protein>
<sequence>MEKRYHNSNSMAKMLFLVSLFGLNTTFGRTKTTYESTNRDRNAEAKFSPIDDLIKPVNSALKLLPVNETCANKTKSSSRNSNAALSSISLYKLSLTGSNGVYSQLAVGYSADFTLGVDRGIDGSNINNTNYFCSTIIESAYSIQGRPEFTPTDIVSLQYKIGNASTYSICIDSFDGIFKTQSIYIKDNLTNTIHDLKSGPYSFSSEAGNFASRFEIVYQNLLAAHQPTFNEKSVVTYKQYQDVMITSGQVMLSSVKIFDSSGRLLVSKNNINATQTKLFTGSNPEVLIVQITSTENDIITKKMAN</sequence>
<evidence type="ECO:0008006" key="3">
    <source>
        <dbReference type="Google" id="ProtNLM"/>
    </source>
</evidence>
<name>A0A2U1JG96_9FLAO</name>